<dbReference type="InterPro" id="IPR037107">
    <property type="entry name" value="Put_OMP_sf"/>
</dbReference>
<sequence>MFASTLLIASSASAEIFSLKMENDIFTGGRDGHYTNGIEGSWSFEPAQDHWIRGMADVVPYWSASDLTYAAYRFGHQMYTPEEIEQVQLQEDDRPYAGLLFAGVTLFSAEQGDGRRITDTLTLDVGLVGQGAGGKRLQRAVHKVTSSDEPKGWNHQLENEPFVNLGYEKRWWKQDSLAGLELEYGPSMGGAIGNLYTYASAGAGVRFGHGLDRSLSQASITPASSHVQYFSPNKEFAWFFFANLEGRLMAHNMLLDGNTFRNSHSVNREKWVGDAQLGLALMWDRWQLSIANVWRSREFETQDKHDQFGSISLSTWL</sequence>
<dbReference type="Proteomes" id="UP000317327">
    <property type="component" value="Unassembled WGS sequence"/>
</dbReference>
<dbReference type="Pfam" id="PF09982">
    <property type="entry name" value="LpxR"/>
    <property type="match status" value="1"/>
</dbReference>
<proteinExistence type="predicted"/>
<dbReference type="Gene3D" id="2.40.128.140">
    <property type="entry name" value="Outer membrane protein"/>
    <property type="match status" value="1"/>
</dbReference>
<gene>
    <name evidence="1" type="ORF">EQ836_20245</name>
</gene>
<accession>A0ABD7RRS9</accession>
<evidence type="ECO:0000313" key="1">
    <source>
        <dbReference type="EMBL" id="TRO14024.1"/>
    </source>
</evidence>
<name>A0ABD7RRS9_ECTME</name>
<comment type="caution">
    <text evidence="1">The sequence shown here is derived from an EMBL/GenBank/DDBJ whole genome shotgun (WGS) entry which is preliminary data.</text>
</comment>
<dbReference type="EMBL" id="SCFV01000010">
    <property type="protein sequence ID" value="TRO14024.1"/>
    <property type="molecule type" value="Genomic_DNA"/>
</dbReference>
<evidence type="ECO:0000313" key="2">
    <source>
        <dbReference type="Proteomes" id="UP000317327"/>
    </source>
</evidence>
<dbReference type="InterPro" id="IPR018707">
    <property type="entry name" value="LpxR"/>
</dbReference>
<organism evidence="1 2">
    <name type="scientific">Ectopseudomonas mendocina</name>
    <name type="common">Pseudomonas mendocina</name>
    <dbReference type="NCBI Taxonomy" id="300"/>
    <lineage>
        <taxon>Bacteria</taxon>
        <taxon>Pseudomonadati</taxon>
        <taxon>Pseudomonadota</taxon>
        <taxon>Gammaproteobacteria</taxon>
        <taxon>Pseudomonadales</taxon>
        <taxon>Pseudomonadaceae</taxon>
        <taxon>Ectopseudomonas</taxon>
    </lineage>
</organism>
<dbReference type="AlphaFoldDB" id="A0ABD7RRS9"/>
<reference evidence="1 2" key="1">
    <citation type="submission" date="2019-01" db="EMBL/GenBank/DDBJ databases">
        <title>Whole genome shotgun sequencing of Pseudomonas spp. isolated by its ability to degrade furfural.</title>
        <authorList>
            <person name="Donoso R."/>
            <person name="Farkas C."/>
            <person name="Villegas P."/>
            <person name="Gonzales-Toro F."/>
            <person name="Guajardo-Parra M."/>
            <person name="Araya-Nail M."/>
            <person name="Morgante V."/>
            <person name="Perez-Pantoja D."/>
        </authorList>
    </citation>
    <scope>NUCLEOTIDE SEQUENCE [LARGE SCALE GENOMIC DNA]</scope>
    <source>
        <strain evidence="1 2">VN231</strain>
    </source>
</reference>
<protein>
    <submittedName>
        <fullName evidence="1">Lipid A deacylase LpxR family protein</fullName>
    </submittedName>
</protein>